<protein>
    <recommendedName>
        <fullName evidence="1">non-specific serine/threonine protein kinase</fullName>
        <ecNumber evidence="1">2.7.11.1</ecNumber>
    </recommendedName>
</protein>
<comment type="catalytic activity">
    <reaction evidence="7">
        <text>L-threonyl-[protein] + ATP = O-phospho-L-threonyl-[protein] + ADP + H(+)</text>
        <dbReference type="Rhea" id="RHEA:46608"/>
        <dbReference type="Rhea" id="RHEA-COMP:11060"/>
        <dbReference type="Rhea" id="RHEA-COMP:11605"/>
        <dbReference type="ChEBI" id="CHEBI:15378"/>
        <dbReference type="ChEBI" id="CHEBI:30013"/>
        <dbReference type="ChEBI" id="CHEBI:30616"/>
        <dbReference type="ChEBI" id="CHEBI:61977"/>
        <dbReference type="ChEBI" id="CHEBI:456216"/>
        <dbReference type="EC" id="2.7.11.1"/>
    </reaction>
</comment>
<dbReference type="SMART" id="SM00220">
    <property type="entry name" value="S_TKc"/>
    <property type="match status" value="1"/>
</dbReference>
<evidence type="ECO:0000313" key="11">
    <source>
        <dbReference type="Proteomes" id="UP000591131"/>
    </source>
</evidence>
<dbReference type="InterPro" id="IPR011009">
    <property type="entry name" value="Kinase-like_dom_sf"/>
</dbReference>
<dbReference type="GO" id="GO:0005524">
    <property type="term" value="F:ATP binding"/>
    <property type="evidence" value="ECO:0007669"/>
    <property type="project" value="UniProtKB-KW"/>
</dbReference>
<dbReference type="EC" id="2.7.11.1" evidence="1"/>
<dbReference type="AlphaFoldDB" id="A0A7J6MYL9"/>
<evidence type="ECO:0000256" key="1">
    <source>
        <dbReference type="ARBA" id="ARBA00012513"/>
    </source>
</evidence>
<dbReference type="SUPFAM" id="SSF56112">
    <property type="entry name" value="Protein kinase-like (PK-like)"/>
    <property type="match status" value="1"/>
</dbReference>
<gene>
    <name evidence="10" type="ORF">FOL47_005449</name>
</gene>
<keyword evidence="2" id="KW-0723">Serine/threonine-protein kinase</keyword>
<evidence type="ECO:0000256" key="8">
    <source>
        <dbReference type="ARBA" id="ARBA00048679"/>
    </source>
</evidence>
<dbReference type="InterPro" id="IPR053235">
    <property type="entry name" value="Ser_Thr_kinase"/>
</dbReference>
<keyword evidence="11" id="KW-1185">Reference proteome</keyword>
<dbReference type="Proteomes" id="UP000591131">
    <property type="component" value="Unassembled WGS sequence"/>
</dbReference>
<accession>A0A7J6MYL9</accession>
<evidence type="ECO:0000256" key="2">
    <source>
        <dbReference type="ARBA" id="ARBA00022527"/>
    </source>
</evidence>
<feature type="domain" description="Protein kinase" evidence="9">
    <location>
        <begin position="16"/>
        <end position="197"/>
    </location>
</feature>
<proteinExistence type="predicted"/>
<reference evidence="10 11" key="1">
    <citation type="submission" date="2020-04" db="EMBL/GenBank/DDBJ databases">
        <title>Perkinsus chesapeaki whole genome sequence.</title>
        <authorList>
            <person name="Bogema D.R."/>
        </authorList>
    </citation>
    <scope>NUCLEOTIDE SEQUENCE [LARGE SCALE GENOMIC DNA]</scope>
    <source>
        <strain evidence="10">ATCC PRA-425</strain>
    </source>
</reference>
<keyword evidence="3" id="KW-0808">Transferase</keyword>
<evidence type="ECO:0000256" key="7">
    <source>
        <dbReference type="ARBA" id="ARBA00047899"/>
    </source>
</evidence>
<dbReference type="PANTHER" id="PTHR24361">
    <property type="entry name" value="MITOGEN-ACTIVATED KINASE KINASE KINASE"/>
    <property type="match status" value="1"/>
</dbReference>
<evidence type="ECO:0000256" key="5">
    <source>
        <dbReference type="ARBA" id="ARBA00022777"/>
    </source>
</evidence>
<dbReference type="PANTHER" id="PTHR24361:SF433">
    <property type="entry name" value="PROTEIN KINASE DOMAIN-CONTAINING PROTEIN"/>
    <property type="match status" value="1"/>
</dbReference>
<dbReference type="EMBL" id="JAAPAO010000030">
    <property type="protein sequence ID" value="KAF4676732.1"/>
    <property type="molecule type" value="Genomic_DNA"/>
</dbReference>
<dbReference type="Gene3D" id="1.10.510.10">
    <property type="entry name" value="Transferase(Phosphotransferase) domain 1"/>
    <property type="match status" value="1"/>
</dbReference>
<dbReference type="InterPro" id="IPR000719">
    <property type="entry name" value="Prot_kinase_dom"/>
</dbReference>
<comment type="caution">
    <text evidence="10">The sequence shown here is derived from an EMBL/GenBank/DDBJ whole genome shotgun (WGS) entry which is preliminary data.</text>
</comment>
<comment type="catalytic activity">
    <reaction evidence="8">
        <text>L-seryl-[protein] + ATP = O-phospho-L-seryl-[protein] + ADP + H(+)</text>
        <dbReference type="Rhea" id="RHEA:17989"/>
        <dbReference type="Rhea" id="RHEA-COMP:9863"/>
        <dbReference type="Rhea" id="RHEA-COMP:11604"/>
        <dbReference type="ChEBI" id="CHEBI:15378"/>
        <dbReference type="ChEBI" id="CHEBI:29999"/>
        <dbReference type="ChEBI" id="CHEBI:30616"/>
        <dbReference type="ChEBI" id="CHEBI:83421"/>
        <dbReference type="ChEBI" id="CHEBI:456216"/>
        <dbReference type="EC" id="2.7.11.1"/>
    </reaction>
</comment>
<name>A0A7J6MYL9_PERCH</name>
<organism evidence="10 11">
    <name type="scientific">Perkinsus chesapeaki</name>
    <name type="common">Clam parasite</name>
    <name type="synonym">Perkinsus andrewsi</name>
    <dbReference type="NCBI Taxonomy" id="330153"/>
    <lineage>
        <taxon>Eukaryota</taxon>
        <taxon>Sar</taxon>
        <taxon>Alveolata</taxon>
        <taxon>Perkinsozoa</taxon>
        <taxon>Perkinsea</taxon>
        <taxon>Perkinsida</taxon>
        <taxon>Perkinsidae</taxon>
        <taxon>Perkinsus</taxon>
    </lineage>
</organism>
<evidence type="ECO:0000256" key="6">
    <source>
        <dbReference type="ARBA" id="ARBA00022840"/>
    </source>
</evidence>
<evidence type="ECO:0000259" key="9">
    <source>
        <dbReference type="SMART" id="SM00220"/>
    </source>
</evidence>
<keyword evidence="4" id="KW-0547">Nucleotide-binding</keyword>
<evidence type="ECO:0000256" key="4">
    <source>
        <dbReference type="ARBA" id="ARBA00022741"/>
    </source>
</evidence>
<evidence type="ECO:0000256" key="3">
    <source>
        <dbReference type="ARBA" id="ARBA00022679"/>
    </source>
</evidence>
<keyword evidence="6" id="KW-0067">ATP-binding</keyword>
<evidence type="ECO:0000313" key="10">
    <source>
        <dbReference type="EMBL" id="KAF4676732.1"/>
    </source>
</evidence>
<keyword evidence="5" id="KW-0418">Kinase</keyword>
<sequence length="308" mass="33788">MTEQMCYKDNGVIGPYCIGAKIGGGAFAEVSRGMDMRTGETVAIKSIEVDDDTDGRDRLRTEKARCFGCYSTASHIHIVLEYIETDSLDVVMEEKPSLIVPPAQLMIYGVLAVPSTKCLQESRRSEERAAMKSHDHSRYFELGVHMALLRIESEGAPPLPEKTAATLQLRHFLYECCLCGLPEDRYTAIELLGHEWIGEHLAISCPTVPPQQALDETIRGRTNQDLSVMQPNIASNPENTGGPVVEIRQGGKESALGRSVAAEALEGAGTLWNIGTQSLATASEETVSNFRFMEARPQSQEDNEVSEL</sequence>
<dbReference type="OrthoDB" id="8693905at2759"/>
<dbReference type="GO" id="GO:0004674">
    <property type="term" value="F:protein serine/threonine kinase activity"/>
    <property type="evidence" value="ECO:0007669"/>
    <property type="project" value="UniProtKB-KW"/>
</dbReference>
<dbReference type="GO" id="GO:0005737">
    <property type="term" value="C:cytoplasm"/>
    <property type="evidence" value="ECO:0007669"/>
    <property type="project" value="TreeGrafter"/>
</dbReference>